<protein>
    <recommendedName>
        <fullName evidence="5">RxLR effector protein</fullName>
    </recommendedName>
</protein>
<dbReference type="Proteomes" id="UP001479436">
    <property type="component" value="Unassembled WGS sequence"/>
</dbReference>
<dbReference type="EMBL" id="JASJQH010009418">
    <property type="protein sequence ID" value="KAK9679664.1"/>
    <property type="molecule type" value="Genomic_DNA"/>
</dbReference>
<proteinExistence type="predicted"/>
<evidence type="ECO:0000256" key="1">
    <source>
        <dbReference type="SAM" id="MobiDB-lite"/>
    </source>
</evidence>
<gene>
    <name evidence="3" type="ORF">K7432_016199</name>
</gene>
<organism evidence="3 4">
    <name type="scientific">Basidiobolus ranarum</name>
    <dbReference type="NCBI Taxonomy" id="34480"/>
    <lineage>
        <taxon>Eukaryota</taxon>
        <taxon>Fungi</taxon>
        <taxon>Fungi incertae sedis</taxon>
        <taxon>Zoopagomycota</taxon>
        <taxon>Entomophthoromycotina</taxon>
        <taxon>Basidiobolomycetes</taxon>
        <taxon>Basidiobolales</taxon>
        <taxon>Basidiobolaceae</taxon>
        <taxon>Basidiobolus</taxon>
    </lineage>
</organism>
<evidence type="ECO:0008006" key="5">
    <source>
        <dbReference type="Google" id="ProtNLM"/>
    </source>
</evidence>
<evidence type="ECO:0000256" key="2">
    <source>
        <dbReference type="SAM" id="SignalP"/>
    </source>
</evidence>
<accession>A0ABR2VN56</accession>
<feature type="signal peptide" evidence="2">
    <location>
        <begin position="1"/>
        <end position="19"/>
    </location>
</feature>
<feature type="chain" id="PRO_5047325370" description="RxLR effector protein" evidence="2">
    <location>
        <begin position="20"/>
        <end position="119"/>
    </location>
</feature>
<feature type="compositionally biased region" description="Polar residues" evidence="1">
    <location>
        <begin position="31"/>
        <end position="47"/>
    </location>
</feature>
<comment type="caution">
    <text evidence="3">The sequence shown here is derived from an EMBL/GenBank/DDBJ whole genome shotgun (WGS) entry which is preliminary data.</text>
</comment>
<feature type="compositionally biased region" description="Basic and acidic residues" evidence="1">
    <location>
        <begin position="95"/>
        <end position="110"/>
    </location>
</feature>
<evidence type="ECO:0000313" key="4">
    <source>
        <dbReference type="Proteomes" id="UP001479436"/>
    </source>
</evidence>
<keyword evidence="2" id="KW-0732">Signal</keyword>
<feature type="region of interest" description="Disordered" evidence="1">
    <location>
        <begin position="95"/>
        <end position="119"/>
    </location>
</feature>
<evidence type="ECO:0000313" key="3">
    <source>
        <dbReference type="EMBL" id="KAK9679664.1"/>
    </source>
</evidence>
<keyword evidence="4" id="KW-1185">Reference proteome</keyword>
<name>A0ABR2VN56_9FUNG</name>
<feature type="region of interest" description="Disordered" evidence="1">
    <location>
        <begin position="31"/>
        <end position="53"/>
    </location>
</feature>
<sequence length="119" mass="13030">MYVQLTIISTLLIATFTAGNQLQSTPYQVTGSNVASSSVSNTDSNLGRNPEGGQVVRKFKSSKEEDAAKIQHNIESMIHRMSGDTYSKIRHTVLNRRDVDKERSGTKVDEGDSPDAADE</sequence>
<reference evidence="3 4" key="1">
    <citation type="submission" date="2023-04" db="EMBL/GenBank/DDBJ databases">
        <title>Genome of Basidiobolus ranarum AG-B5.</title>
        <authorList>
            <person name="Stajich J.E."/>
            <person name="Carter-House D."/>
            <person name="Gryganskyi A."/>
        </authorList>
    </citation>
    <scope>NUCLEOTIDE SEQUENCE [LARGE SCALE GENOMIC DNA]</scope>
    <source>
        <strain evidence="3 4">AG-B5</strain>
    </source>
</reference>